<accession>A0A250WQM3</accession>
<keyword evidence="4" id="KW-1185">Reference proteome</keyword>
<proteinExistence type="predicted"/>
<evidence type="ECO:0000256" key="2">
    <source>
        <dbReference type="SAM" id="MobiDB-lite"/>
    </source>
</evidence>
<keyword evidence="1" id="KW-0175">Coiled coil</keyword>
<feature type="region of interest" description="Disordered" evidence="2">
    <location>
        <begin position="670"/>
        <end position="698"/>
    </location>
</feature>
<dbReference type="Proteomes" id="UP000232323">
    <property type="component" value="Unassembled WGS sequence"/>
</dbReference>
<reference evidence="3 4" key="1">
    <citation type="submission" date="2017-08" db="EMBL/GenBank/DDBJ databases">
        <title>Acidophilic green algal genome provides insights into adaptation to an acidic environment.</title>
        <authorList>
            <person name="Hirooka S."/>
            <person name="Hirose Y."/>
            <person name="Kanesaki Y."/>
            <person name="Higuchi S."/>
            <person name="Fujiwara T."/>
            <person name="Onuma R."/>
            <person name="Era A."/>
            <person name="Ohbayashi R."/>
            <person name="Uzuka A."/>
            <person name="Nozaki H."/>
            <person name="Yoshikawa H."/>
            <person name="Miyagishima S.Y."/>
        </authorList>
    </citation>
    <scope>NUCLEOTIDE SEQUENCE [LARGE SCALE GENOMIC DNA]</scope>
    <source>
        <strain evidence="3 4">NIES-2499</strain>
    </source>
</reference>
<protein>
    <submittedName>
        <fullName evidence="3">Uncharacterized protein</fullName>
    </submittedName>
</protein>
<gene>
    <name evidence="3" type="ORF">CEUSTIGMA_g441.t1</name>
</gene>
<feature type="region of interest" description="Disordered" evidence="2">
    <location>
        <begin position="182"/>
        <end position="208"/>
    </location>
</feature>
<feature type="compositionally biased region" description="Polar residues" evidence="2">
    <location>
        <begin position="677"/>
        <end position="697"/>
    </location>
</feature>
<organism evidence="3 4">
    <name type="scientific">Chlamydomonas eustigma</name>
    <dbReference type="NCBI Taxonomy" id="1157962"/>
    <lineage>
        <taxon>Eukaryota</taxon>
        <taxon>Viridiplantae</taxon>
        <taxon>Chlorophyta</taxon>
        <taxon>core chlorophytes</taxon>
        <taxon>Chlorophyceae</taxon>
        <taxon>CS clade</taxon>
        <taxon>Chlamydomonadales</taxon>
        <taxon>Chlamydomonadaceae</taxon>
        <taxon>Chlamydomonas</taxon>
    </lineage>
</organism>
<evidence type="ECO:0000256" key="1">
    <source>
        <dbReference type="SAM" id="Coils"/>
    </source>
</evidence>
<evidence type="ECO:0000313" key="3">
    <source>
        <dbReference type="EMBL" id="GAX72989.1"/>
    </source>
</evidence>
<evidence type="ECO:0000313" key="4">
    <source>
        <dbReference type="Proteomes" id="UP000232323"/>
    </source>
</evidence>
<feature type="coiled-coil region" evidence="1">
    <location>
        <begin position="350"/>
        <end position="377"/>
    </location>
</feature>
<name>A0A250WQM3_9CHLO</name>
<dbReference type="AlphaFoldDB" id="A0A250WQM3"/>
<comment type="caution">
    <text evidence="3">The sequence shown here is derived from an EMBL/GenBank/DDBJ whole genome shotgun (WGS) entry which is preliminary data.</text>
</comment>
<sequence length="901" mass="97063">MYRIKQHSAVSELLGQLLALTYERDFLKYAGRLKNARKIDRILNEIGYKSIHLLDPVSRLLQEYEELSEVIHTALDNVPHKAAMPASLINKLHLVLAHAKDTHHHSLLAHALERGGLQNQHHNTSVRPIKTTSDNCIIQKNASFSKITPALLNAGDQNSIMQPIEDTGESVHYDSLTSILEGSMNEPSKDQASMRTVNPKADYSSSSSSSAPYAQCVESLVPPPSIPQHHTAPLSAIVFPITESGNPHTSLAASCISQQAEVRAPVKGSALRSSDHSISKQTIVTNCAQDLQHPSHSSAKVLSSCSFPGSLGMSYVAAPSPVLAASVSCPQETVDNYNALLLHPSDHEHTHSVQEEMQQLRLRNQQLEHESSLVRAELNHALAVAEIQGSLISHSKALPFQSQVAVRELLAYPGWNRQGMWHPTPRKSIIPVNGLASTDLLPEYKDVRTNLTAPVPDTDITPPVSLPKPSRKLLQASQRDQSVLMAGGRPMNTGSHNFKEGEKQHHCLSGRSSARLFEPVMEDIMDFMLPAFGWKASETGSYQYGKIAGSGVMMPPASPPLSRLVSLMDSQELSSAQARRIPSWGGSSMEAPLTVLPVEYKPTEGSNRSGLVSATVHSGTQKGLAHDGGSKIVGDESLKRERITASSYQMTGVSLVSTPPQADNGDWEGHVQHWPGATSSSNRGPQVASSSMNTTGLPKTGVSDILEAAYSQGMNLGLNTSGPGCTATNMLELPPMPSDGCAWSGGDLNSLRAPLGPSQELMHCQKGSTITSKKGVDPWRLTSKNTLKGCSEEMLPNPLPLDQTSVDDCLVAQNALLLGNVSQELPVHNKHISFATNAADDSSGPFELVFWGKGGSRKNAPAFAGKCTLTSSRQLGPNRPKKSFKMEPAMSVLGSLMSRKL</sequence>
<dbReference type="EMBL" id="BEGY01000002">
    <property type="protein sequence ID" value="GAX72989.1"/>
    <property type="molecule type" value="Genomic_DNA"/>
</dbReference>